<comment type="caution">
    <text evidence="1">The sequence shown here is derived from an EMBL/GenBank/DDBJ whole genome shotgun (WGS) entry which is preliminary data.</text>
</comment>
<gene>
    <name evidence="1" type="ORF">C1I99_18865</name>
</gene>
<evidence type="ECO:0000313" key="2">
    <source>
        <dbReference type="Proteomes" id="UP000248749"/>
    </source>
</evidence>
<dbReference type="EMBL" id="POUB01000135">
    <property type="protein sequence ID" value="PZF94892.1"/>
    <property type="molecule type" value="Genomic_DNA"/>
</dbReference>
<evidence type="ECO:0000313" key="1">
    <source>
        <dbReference type="EMBL" id="PZF94892.1"/>
    </source>
</evidence>
<organism evidence="1 2">
    <name type="scientific">Micromonospora deserti</name>
    <dbReference type="NCBI Taxonomy" id="2070366"/>
    <lineage>
        <taxon>Bacteria</taxon>
        <taxon>Bacillati</taxon>
        <taxon>Actinomycetota</taxon>
        <taxon>Actinomycetes</taxon>
        <taxon>Micromonosporales</taxon>
        <taxon>Micromonosporaceae</taxon>
        <taxon>Micromonospora</taxon>
    </lineage>
</organism>
<reference evidence="1 2" key="1">
    <citation type="submission" date="2018-01" db="EMBL/GenBank/DDBJ databases">
        <title>Draft genome sequence of Salinispora sp. 13K206.</title>
        <authorList>
            <person name="Sahin N."/>
            <person name="Saygin H."/>
            <person name="Ay H."/>
        </authorList>
    </citation>
    <scope>NUCLEOTIDE SEQUENCE [LARGE SCALE GENOMIC DNA]</scope>
    <source>
        <strain evidence="1 2">13K206</strain>
    </source>
</reference>
<protein>
    <submittedName>
        <fullName evidence="1">Uncharacterized protein</fullName>
    </submittedName>
</protein>
<dbReference type="Proteomes" id="UP000248749">
    <property type="component" value="Unassembled WGS sequence"/>
</dbReference>
<proteinExistence type="predicted"/>
<dbReference type="AlphaFoldDB" id="A0A2W2C8A9"/>
<accession>A0A2W2C8A9</accession>
<name>A0A2W2C8A9_9ACTN</name>
<keyword evidence="2" id="KW-1185">Reference proteome</keyword>
<sequence>MSRFASSRGIQGLFHLRRHTQSHSQRVGTQQVMDVVGRIASRELEPNRRKIQLILADVTAIPCWLEPDRQSVFQRTDD</sequence>